<protein>
    <recommendedName>
        <fullName evidence="6">Transcription termination factor MTERF2, chloroplastic</fullName>
    </recommendedName>
</protein>
<evidence type="ECO:0000313" key="4">
    <source>
        <dbReference type="EMBL" id="KAJ0968684.1"/>
    </source>
</evidence>
<organism evidence="4 5">
    <name type="scientific">Dioscorea zingiberensis</name>
    <dbReference type="NCBI Taxonomy" id="325984"/>
    <lineage>
        <taxon>Eukaryota</taxon>
        <taxon>Viridiplantae</taxon>
        <taxon>Streptophyta</taxon>
        <taxon>Embryophyta</taxon>
        <taxon>Tracheophyta</taxon>
        <taxon>Spermatophyta</taxon>
        <taxon>Magnoliopsida</taxon>
        <taxon>Liliopsida</taxon>
        <taxon>Dioscoreales</taxon>
        <taxon>Dioscoreaceae</taxon>
        <taxon>Dioscorea</taxon>
    </lineage>
</organism>
<dbReference type="Gene3D" id="1.25.70.10">
    <property type="entry name" value="Transcription termination factor 3, mitochondrial"/>
    <property type="match status" value="1"/>
</dbReference>
<dbReference type="Pfam" id="PF02536">
    <property type="entry name" value="mTERF"/>
    <property type="match status" value="1"/>
</dbReference>
<comment type="caution">
    <text evidence="4">The sequence shown here is derived from an EMBL/GenBank/DDBJ whole genome shotgun (WGS) entry which is preliminary data.</text>
</comment>
<gene>
    <name evidence="4" type="ORF">J5N97_021561</name>
</gene>
<dbReference type="OrthoDB" id="637682at2759"/>
<dbReference type="SMART" id="SM00733">
    <property type="entry name" value="Mterf"/>
    <property type="match status" value="9"/>
</dbReference>
<keyword evidence="5" id="KW-1185">Reference proteome</keyword>
<evidence type="ECO:0008006" key="6">
    <source>
        <dbReference type="Google" id="ProtNLM"/>
    </source>
</evidence>
<proteinExistence type="inferred from homology"/>
<dbReference type="EMBL" id="JAGGNH010000006">
    <property type="protein sequence ID" value="KAJ0968684.1"/>
    <property type="molecule type" value="Genomic_DNA"/>
</dbReference>
<dbReference type="GO" id="GO:0006353">
    <property type="term" value="P:DNA-templated transcription termination"/>
    <property type="evidence" value="ECO:0007669"/>
    <property type="project" value="UniProtKB-KW"/>
</dbReference>
<evidence type="ECO:0000313" key="5">
    <source>
        <dbReference type="Proteomes" id="UP001085076"/>
    </source>
</evidence>
<accession>A0A9D5C9D9</accession>
<dbReference type="PANTHER" id="PTHR13068:SF3">
    <property type="entry name" value="MITOCHONDRIAL TRANSCRIPTION TERMINATION FACTOR FAMILY PROTEIN"/>
    <property type="match status" value="1"/>
</dbReference>
<sequence>MSANSLLFVSLPPISPAFSSPSINHLPPSNPASGSRFPIKSHSGCAALSLRLTAIRASAGGDYSVDSTAAEGDMEIGEARAVVVELLRESGASSEDAYEIAVKAPKYVGMLVDSVRELDEHSLWNSWSDGTEEGEMLDSGGVGFRKKAHLIAMKKGNGGIVPFLESIGLKQSSSMLFARYLASQRLPDLIRKVKFMKKMLFSSSGQEALVGRNARRMMTHLSILIDDDIQRTLSFYEKMEARQGGLDMLGYESSFPCIIESFPGLLSQLTEDNFEMLTEFLGSLAIPNSNIGIILLLFPPVIFYDIEEDIQPRIHSLEKAGVKDNDISRMLLKYPWILSTSIQDNYEKILSLFKSEKVAKSTVDLAIKSWPHILGCSTLKMKSIVDQFGELGVSKKMMAPVITASPQLLLRKSTELHEVISLMEEIGLDGKTTGRILCRCPEIFAASVDNTLRRKVDFLIDFGISRDHLPRVIRKYPDLLGLDVQKTLLPRMRYLMEIGLSKREVCSMIVRFSPLLGYSIEVVFKPKLEFLLSTMQRPLKEVVDYPRYFSYSLEKKIKPRHWVLKSRKIECNLKEMLGKNNEEFAEVYMGVGKMLVLPSTPPDHS</sequence>
<dbReference type="InterPro" id="IPR003690">
    <property type="entry name" value="MTERF"/>
</dbReference>
<keyword evidence="3" id="KW-0809">Transit peptide</keyword>
<keyword evidence="2" id="KW-0804">Transcription</keyword>
<evidence type="ECO:0000256" key="3">
    <source>
        <dbReference type="ARBA" id="ARBA00022946"/>
    </source>
</evidence>
<dbReference type="InterPro" id="IPR038538">
    <property type="entry name" value="MTERF_sf"/>
</dbReference>
<dbReference type="FunFam" id="1.25.70.10:FF:000015">
    <property type="entry name" value="Mitochondrial transcription termination factor family protein"/>
    <property type="match status" value="1"/>
</dbReference>
<name>A0A9D5C9D9_9LILI</name>
<comment type="similarity">
    <text evidence="1">Belongs to the mTERF family.</text>
</comment>
<dbReference type="AlphaFoldDB" id="A0A9D5C9D9"/>
<evidence type="ECO:0000256" key="2">
    <source>
        <dbReference type="ARBA" id="ARBA00022472"/>
    </source>
</evidence>
<keyword evidence="2" id="KW-0805">Transcription regulation</keyword>
<reference evidence="4" key="1">
    <citation type="submission" date="2021-03" db="EMBL/GenBank/DDBJ databases">
        <authorList>
            <person name="Li Z."/>
            <person name="Yang C."/>
        </authorList>
    </citation>
    <scope>NUCLEOTIDE SEQUENCE</scope>
    <source>
        <strain evidence="4">Dzin_1.0</strain>
        <tissue evidence="4">Leaf</tissue>
    </source>
</reference>
<dbReference type="GO" id="GO:0003676">
    <property type="term" value="F:nucleic acid binding"/>
    <property type="evidence" value="ECO:0007669"/>
    <property type="project" value="InterPro"/>
</dbReference>
<evidence type="ECO:0000256" key="1">
    <source>
        <dbReference type="ARBA" id="ARBA00007692"/>
    </source>
</evidence>
<dbReference type="Proteomes" id="UP001085076">
    <property type="component" value="Miscellaneous, Linkage group lg06"/>
</dbReference>
<dbReference type="PANTHER" id="PTHR13068">
    <property type="entry name" value="CGI-12 PROTEIN-RELATED"/>
    <property type="match status" value="1"/>
</dbReference>
<reference evidence="4" key="2">
    <citation type="journal article" date="2022" name="Hortic Res">
        <title>The genome of Dioscorea zingiberensis sheds light on the biosynthesis, origin and evolution of the medicinally important diosgenin saponins.</title>
        <authorList>
            <person name="Li Y."/>
            <person name="Tan C."/>
            <person name="Li Z."/>
            <person name="Guo J."/>
            <person name="Li S."/>
            <person name="Chen X."/>
            <person name="Wang C."/>
            <person name="Dai X."/>
            <person name="Yang H."/>
            <person name="Song W."/>
            <person name="Hou L."/>
            <person name="Xu J."/>
            <person name="Tong Z."/>
            <person name="Xu A."/>
            <person name="Yuan X."/>
            <person name="Wang W."/>
            <person name="Yang Q."/>
            <person name="Chen L."/>
            <person name="Sun Z."/>
            <person name="Wang K."/>
            <person name="Pan B."/>
            <person name="Chen J."/>
            <person name="Bao Y."/>
            <person name="Liu F."/>
            <person name="Qi X."/>
            <person name="Gang D.R."/>
            <person name="Wen J."/>
            <person name="Li J."/>
        </authorList>
    </citation>
    <scope>NUCLEOTIDE SEQUENCE</scope>
    <source>
        <strain evidence="4">Dzin_1.0</strain>
    </source>
</reference>
<keyword evidence="2" id="KW-0806">Transcription termination</keyword>